<evidence type="ECO:0000256" key="1">
    <source>
        <dbReference type="SAM" id="Phobius"/>
    </source>
</evidence>
<dbReference type="InterPro" id="IPR036465">
    <property type="entry name" value="vWFA_dom_sf"/>
</dbReference>
<keyword evidence="3" id="KW-1185">Reference proteome</keyword>
<keyword evidence="1" id="KW-0472">Membrane</keyword>
<keyword evidence="1" id="KW-0812">Transmembrane</keyword>
<dbReference type="RefSeq" id="WP_124326974.1">
    <property type="nucleotide sequence ID" value="NZ_BEXT01000001.1"/>
</dbReference>
<dbReference type="EMBL" id="BEXT01000001">
    <property type="protein sequence ID" value="GBC59461.1"/>
    <property type="molecule type" value="Genomic_DNA"/>
</dbReference>
<sequence>MANLNKCPQCGYTGLKPSGGLCPKCGARVKSRNASPPFFVRKGFYIPFLVLLIIGGGISYLFFTSEDVATELRQIRQPMPNRFFVGIDVSATISTDTLEKLKDAVTDRLRNFIGDASVSYRILTFGNPGCAEQSLHTIVSAQSPDDPVTFGWQVEEKIREIRVTKIAPRDTTPLTTPFYHFLETVLPERSGGRVIIFSDLMNDDSDCPRQFIFPEAAIEAFGADKNGEIIFLYPTPHLTGNTELNRRTLARQQEFIDHMKTLGSQGKVRVFFHHIPDDPLERLSFIKSELKNAIPATAFDVIWERTSKVFNTIVSAVRG</sequence>
<keyword evidence="1" id="KW-1133">Transmembrane helix</keyword>
<dbReference type="AlphaFoldDB" id="A0A401FR74"/>
<proteinExistence type="predicted"/>
<evidence type="ECO:0008006" key="4">
    <source>
        <dbReference type="Google" id="ProtNLM"/>
    </source>
</evidence>
<evidence type="ECO:0000313" key="3">
    <source>
        <dbReference type="Proteomes" id="UP000288096"/>
    </source>
</evidence>
<dbReference type="SUPFAM" id="SSF53300">
    <property type="entry name" value="vWA-like"/>
    <property type="match status" value="1"/>
</dbReference>
<comment type="caution">
    <text evidence="2">The sequence shown here is derived from an EMBL/GenBank/DDBJ whole genome shotgun (WGS) entry which is preliminary data.</text>
</comment>
<reference evidence="3" key="2">
    <citation type="submission" date="2019-01" db="EMBL/GenBank/DDBJ databases">
        <title>Genome sequence of Desulfonema ishimotonii strain Tokyo 01.</title>
        <authorList>
            <person name="Fukui M."/>
        </authorList>
    </citation>
    <scope>NUCLEOTIDE SEQUENCE [LARGE SCALE GENOMIC DNA]</scope>
    <source>
        <strain evidence="3">Tokyo 01</strain>
    </source>
</reference>
<protein>
    <recommendedName>
        <fullName evidence="4">VWFA domain-containing protein</fullName>
    </recommendedName>
</protein>
<dbReference type="Proteomes" id="UP000288096">
    <property type="component" value="Unassembled WGS sequence"/>
</dbReference>
<reference evidence="3" key="1">
    <citation type="submission" date="2017-11" db="EMBL/GenBank/DDBJ databases">
        <authorList>
            <person name="Watanabe M."/>
            <person name="Kojima H."/>
        </authorList>
    </citation>
    <scope>NUCLEOTIDE SEQUENCE [LARGE SCALE GENOMIC DNA]</scope>
    <source>
        <strain evidence="3">Tokyo 01</strain>
    </source>
</reference>
<dbReference type="OrthoDB" id="9974887at2"/>
<name>A0A401FR74_9BACT</name>
<gene>
    <name evidence="2" type="ORF">DENIS_0400</name>
</gene>
<evidence type="ECO:0000313" key="2">
    <source>
        <dbReference type="EMBL" id="GBC59461.1"/>
    </source>
</evidence>
<organism evidence="2 3">
    <name type="scientific">Desulfonema ishimotonii</name>
    <dbReference type="NCBI Taxonomy" id="45657"/>
    <lineage>
        <taxon>Bacteria</taxon>
        <taxon>Pseudomonadati</taxon>
        <taxon>Thermodesulfobacteriota</taxon>
        <taxon>Desulfobacteria</taxon>
        <taxon>Desulfobacterales</taxon>
        <taxon>Desulfococcaceae</taxon>
        <taxon>Desulfonema</taxon>
    </lineage>
</organism>
<feature type="transmembrane region" description="Helical" evidence="1">
    <location>
        <begin position="44"/>
        <end position="63"/>
    </location>
</feature>
<accession>A0A401FR74</accession>